<dbReference type="AlphaFoldDB" id="A0A1B4PMM2"/>
<evidence type="ECO:0000259" key="2">
    <source>
        <dbReference type="Pfam" id="PF11678"/>
    </source>
</evidence>
<evidence type="ECO:0000313" key="5">
    <source>
        <dbReference type="Proteomes" id="UP000094776"/>
    </source>
</evidence>
<gene>
    <name evidence="4" type="ORF">WT26_03365</name>
</gene>
<dbReference type="InterPro" id="IPR056221">
    <property type="entry name" value="Tle3_ab_dom"/>
</dbReference>
<accession>A0A1B4PMM2</accession>
<dbReference type="Pfam" id="PF24322">
    <property type="entry name" value="Tle3"/>
    <property type="match status" value="1"/>
</dbReference>
<evidence type="ECO:0008006" key="6">
    <source>
        <dbReference type="Google" id="ProtNLM"/>
    </source>
</evidence>
<name>A0A1B4PMM2_BURCE</name>
<evidence type="ECO:0000256" key="1">
    <source>
        <dbReference type="SAM" id="MobiDB-lite"/>
    </source>
</evidence>
<dbReference type="SUPFAM" id="SSF53474">
    <property type="entry name" value="alpha/beta-Hydrolases"/>
    <property type="match status" value="1"/>
</dbReference>
<feature type="domain" description="Antibacterial effector protein Tle3 C-terminal" evidence="2">
    <location>
        <begin position="385"/>
        <end position="542"/>
    </location>
</feature>
<organism evidence="4 5">
    <name type="scientific">Burkholderia cepacia</name>
    <name type="common">Pseudomonas cepacia</name>
    <dbReference type="NCBI Taxonomy" id="292"/>
    <lineage>
        <taxon>Bacteria</taxon>
        <taxon>Pseudomonadati</taxon>
        <taxon>Pseudomonadota</taxon>
        <taxon>Betaproteobacteria</taxon>
        <taxon>Burkholderiales</taxon>
        <taxon>Burkholderiaceae</taxon>
        <taxon>Burkholderia</taxon>
        <taxon>Burkholderia cepacia complex</taxon>
    </lineage>
</organism>
<dbReference type="Pfam" id="PF11678">
    <property type="entry name" value="Tle3_C"/>
    <property type="match status" value="1"/>
</dbReference>
<evidence type="ECO:0000259" key="3">
    <source>
        <dbReference type="Pfam" id="PF24322"/>
    </source>
</evidence>
<evidence type="ECO:0000313" key="4">
    <source>
        <dbReference type="EMBL" id="AOK15148.1"/>
    </source>
</evidence>
<feature type="region of interest" description="Disordered" evidence="1">
    <location>
        <begin position="266"/>
        <end position="292"/>
    </location>
</feature>
<sequence>MFANATNNIPDMFNTHFKGGWKTKALDTLQGDPTHPLRESPNRHYMVLAAKRLAALVRQIRLIDPNETVNIVAHSQGTLISLLAQAFLMEKGGQADRPADSLILIDSPYSLSEEAMDQFTQRGDEQQTSYARAKTLANLAGLVAQKKHPAPALDTLKIDPTGRRDNYGITGPKWSSGAQAVRMTGPHDVQGNAQIVFAERDNRGKVYLYFCPEDATVGLMGVNGMGCSGLPDTIQVTKTAEKPETVKLLSEGLRQRIFTRRKRQGKPVLVGGHPGPFTMREDGESAHGTSWDDQFEKRTNIPVGLQRTINGEALPPPFAPEMEGNVLPGSETKSLSTGESLPGKQSIDQLEAEIALSVTDLRELPPQPMNWPGFKLGKGAPSEADVERTLNQGKQPDDQCKVLRVMVFLPYTPGRIGIIRQETPNEAKVRLMNTHQSDSSYHSAVMSGRRNHRCATAFDVSIGQARALDDPDWAKLLRAIADWRIPLMKVKQSAGEGRYGQLDSATREIVEANCTYYKDGTFPAEKLVPKTPPTPVVSEILRTRTDHFIQQVRSNPLNNIPLP</sequence>
<dbReference type="InterPro" id="IPR029058">
    <property type="entry name" value="AB_hydrolase_fold"/>
</dbReference>
<dbReference type="InterPro" id="IPR021692">
    <property type="entry name" value="Tle3_C"/>
</dbReference>
<proteinExistence type="predicted"/>
<feature type="domain" description="T6SS Tle3 phospholipase effector alpha/beta" evidence="3">
    <location>
        <begin position="1"/>
        <end position="231"/>
    </location>
</feature>
<dbReference type="EMBL" id="CP013443">
    <property type="protein sequence ID" value="AOK15148.1"/>
    <property type="molecule type" value="Genomic_DNA"/>
</dbReference>
<reference evidence="4 5" key="1">
    <citation type="submission" date="2015-12" db="EMBL/GenBank/DDBJ databases">
        <title>Diversity of Burkholderia near neighbor genomes.</title>
        <authorList>
            <person name="Sahl J."/>
            <person name="Wagner D."/>
            <person name="Keim P."/>
        </authorList>
    </citation>
    <scope>NUCLEOTIDE SEQUENCE [LARGE SCALE GENOMIC DNA]</scope>
    <source>
        <strain evidence="4 5">MSMB1184WGS</strain>
    </source>
</reference>
<protein>
    <recommendedName>
        <fullName evidence="6">DUF3274 domain-containing protein</fullName>
    </recommendedName>
</protein>
<dbReference type="Proteomes" id="UP000094776">
    <property type="component" value="Chromosome 1"/>
</dbReference>
<dbReference type="Gene3D" id="3.40.50.1820">
    <property type="entry name" value="alpha/beta hydrolase"/>
    <property type="match status" value="1"/>
</dbReference>